<dbReference type="Proteomes" id="UP000483839">
    <property type="component" value="Unassembled WGS sequence"/>
</dbReference>
<dbReference type="InterPro" id="IPR000150">
    <property type="entry name" value="Cof"/>
</dbReference>
<dbReference type="Pfam" id="PF08282">
    <property type="entry name" value="Hydrolase_3"/>
    <property type="match status" value="1"/>
</dbReference>
<dbReference type="GO" id="GO:0000287">
    <property type="term" value="F:magnesium ion binding"/>
    <property type="evidence" value="ECO:0007669"/>
    <property type="project" value="TreeGrafter"/>
</dbReference>
<sequence>MYKLIAFDMDGTLLQSDKSIAETSLSSIKDAFQNGKEVVLATGRPKSELHMYQKELANIRYGILESGAIVYDFVNDKVLMKEVIPKDISDKVYDIVQTNDVMVVLMIDGQGYIQQDHFDHIADYHMSIYEDLYQDSAIFLDEILPKMETEAGQFEKINLYFKTNALRDHYYKVLSNENVTLAKAEETAIEITARGVEKGQGLKKLCQILGYSIVEAIAVGDADNDESMIRDAGLGVAMANANQNIKKLADVIVSSNDNGGIQEVIEKFLLKS</sequence>
<dbReference type="AlphaFoldDB" id="A0A6L6GBA9"/>
<name>A0A6L6GBA9_STRUB</name>
<dbReference type="InterPro" id="IPR023214">
    <property type="entry name" value="HAD_sf"/>
</dbReference>
<dbReference type="Gene3D" id="3.30.1240.10">
    <property type="match status" value="1"/>
</dbReference>
<keyword evidence="1" id="KW-0378">Hydrolase</keyword>
<evidence type="ECO:0000313" key="2">
    <source>
        <dbReference type="Proteomes" id="UP000483839"/>
    </source>
</evidence>
<dbReference type="GO" id="GO:0005829">
    <property type="term" value="C:cytosol"/>
    <property type="evidence" value="ECO:0007669"/>
    <property type="project" value="TreeGrafter"/>
</dbReference>
<dbReference type="NCBIfam" id="TIGR00099">
    <property type="entry name" value="Cof-subfamily"/>
    <property type="match status" value="1"/>
</dbReference>
<dbReference type="RefSeq" id="WP_046387878.1">
    <property type="nucleotide sequence ID" value="NZ_BAABQA010000009.1"/>
</dbReference>
<dbReference type="SFLD" id="SFLDS00003">
    <property type="entry name" value="Haloacid_Dehalogenase"/>
    <property type="match status" value="1"/>
</dbReference>
<dbReference type="InterPro" id="IPR036412">
    <property type="entry name" value="HAD-like_sf"/>
</dbReference>
<dbReference type="EMBL" id="WLXI01000049">
    <property type="protein sequence ID" value="MTD02046.1"/>
    <property type="molecule type" value="Genomic_DNA"/>
</dbReference>
<dbReference type="PANTHER" id="PTHR10000">
    <property type="entry name" value="PHOSPHOSERINE PHOSPHATASE"/>
    <property type="match status" value="1"/>
</dbReference>
<dbReference type="SFLD" id="SFLDG01140">
    <property type="entry name" value="C2.B:_Phosphomannomutase_and_P"/>
    <property type="match status" value="1"/>
</dbReference>
<proteinExistence type="predicted"/>
<dbReference type="Gene3D" id="3.40.50.1000">
    <property type="entry name" value="HAD superfamily/HAD-like"/>
    <property type="match status" value="1"/>
</dbReference>
<dbReference type="NCBIfam" id="TIGR01484">
    <property type="entry name" value="HAD-SF-IIB"/>
    <property type="match status" value="1"/>
</dbReference>
<protein>
    <submittedName>
        <fullName evidence="1">Cof-type HAD-IIB family hydrolase</fullName>
    </submittedName>
</protein>
<dbReference type="SUPFAM" id="SSF56784">
    <property type="entry name" value="HAD-like"/>
    <property type="match status" value="1"/>
</dbReference>
<gene>
    <name evidence="1" type="ORF">GKS16_07155</name>
</gene>
<dbReference type="PANTHER" id="PTHR10000:SF8">
    <property type="entry name" value="HAD SUPERFAMILY HYDROLASE-LIKE, TYPE 3"/>
    <property type="match status" value="1"/>
</dbReference>
<accession>A0A6L6GBA9</accession>
<dbReference type="GO" id="GO:0016791">
    <property type="term" value="F:phosphatase activity"/>
    <property type="evidence" value="ECO:0007669"/>
    <property type="project" value="TreeGrafter"/>
</dbReference>
<organism evidence="1 2">
    <name type="scientific">Streptococcus uberis</name>
    <dbReference type="NCBI Taxonomy" id="1349"/>
    <lineage>
        <taxon>Bacteria</taxon>
        <taxon>Bacillati</taxon>
        <taxon>Bacillota</taxon>
        <taxon>Bacilli</taxon>
        <taxon>Lactobacillales</taxon>
        <taxon>Streptococcaceae</taxon>
        <taxon>Streptococcus</taxon>
    </lineage>
</organism>
<reference evidence="1 2" key="1">
    <citation type="submission" date="2019-11" db="EMBL/GenBank/DDBJ databases">
        <title>Streptococcus uberis isolated from clinical mastitis cases on a southeastern Queensland dairy.</title>
        <authorList>
            <person name="Workentine M.L."/>
            <person name="Price R."/>
            <person name="Olchowy T."/>
        </authorList>
    </citation>
    <scope>NUCLEOTIDE SEQUENCE [LARGE SCALE GENOMIC DNA]</scope>
    <source>
        <strain evidence="1 2">OLC4459-A17</strain>
    </source>
</reference>
<comment type="caution">
    <text evidence="1">The sequence shown here is derived from an EMBL/GenBank/DDBJ whole genome shotgun (WGS) entry which is preliminary data.</text>
</comment>
<evidence type="ECO:0000313" key="1">
    <source>
        <dbReference type="EMBL" id="MTD02046.1"/>
    </source>
</evidence>
<dbReference type="PROSITE" id="PS01229">
    <property type="entry name" value="COF_2"/>
    <property type="match status" value="1"/>
</dbReference>
<dbReference type="InterPro" id="IPR006379">
    <property type="entry name" value="HAD-SF_hydro_IIB"/>
</dbReference>